<reference evidence="2 3" key="1">
    <citation type="submission" date="2021-06" db="EMBL/GenBank/DDBJ databases">
        <authorList>
            <person name="Palmer J.M."/>
        </authorList>
    </citation>
    <scope>NUCLEOTIDE SEQUENCE [LARGE SCALE GENOMIC DNA]</scope>
    <source>
        <strain evidence="2 3">MEX-2019</strain>
        <tissue evidence="2">Muscle</tissue>
    </source>
</reference>
<keyword evidence="3" id="KW-1185">Reference proteome</keyword>
<dbReference type="Proteomes" id="UP001311232">
    <property type="component" value="Unassembled WGS sequence"/>
</dbReference>
<organism evidence="2 3">
    <name type="scientific">Crenichthys baileyi</name>
    <name type="common">White River springfish</name>
    <dbReference type="NCBI Taxonomy" id="28760"/>
    <lineage>
        <taxon>Eukaryota</taxon>
        <taxon>Metazoa</taxon>
        <taxon>Chordata</taxon>
        <taxon>Craniata</taxon>
        <taxon>Vertebrata</taxon>
        <taxon>Euteleostomi</taxon>
        <taxon>Actinopterygii</taxon>
        <taxon>Neopterygii</taxon>
        <taxon>Teleostei</taxon>
        <taxon>Neoteleostei</taxon>
        <taxon>Acanthomorphata</taxon>
        <taxon>Ovalentaria</taxon>
        <taxon>Atherinomorphae</taxon>
        <taxon>Cyprinodontiformes</taxon>
        <taxon>Goodeidae</taxon>
        <taxon>Crenichthys</taxon>
    </lineage>
</organism>
<gene>
    <name evidence="2" type="ORF">CRENBAI_021262</name>
</gene>
<feature type="compositionally biased region" description="Polar residues" evidence="1">
    <location>
        <begin position="110"/>
        <end position="127"/>
    </location>
</feature>
<protein>
    <submittedName>
        <fullName evidence="2">Uncharacterized protein</fullName>
    </submittedName>
</protein>
<feature type="compositionally biased region" description="Low complexity" evidence="1">
    <location>
        <begin position="34"/>
        <end position="49"/>
    </location>
</feature>
<accession>A0AAV9RWT2</accession>
<name>A0AAV9RWT2_9TELE</name>
<dbReference type="EMBL" id="JAHHUM010001211">
    <property type="protein sequence ID" value="KAK5613476.1"/>
    <property type="molecule type" value="Genomic_DNA"/>
</dbReference>
<evidence type="ECO:0000313" key="3">
    <source>
        <dbReference type="Proteomes" id="UP001311232"/>
    </source>
</evidence>
<dbReference type="AlphaFoldDB" id="A0AAV9RWT2"/>
<sequence length="154" mass="16885">MNASLARITEGHHSTPKTGHPANITPKPRMRPSTPATHTPAWHTPPHQAGWPASPSTIAKSHPNQCRTVPGEDPQLNPGAHPSRQTVHRSQGPRSKNIQAIPREPKHQSRQQSTPKSRAPTAAQTLALTRPESAEDPQHLNPRSHARHPYPSQK</sequence>
<proteinExistence type="predicted"/>
<feature type="region of interest" description="Disordered" evidence="1">
    <location>
        <begin position="1"/>
        <end position="154"/>
    </location>
</feature>
<feature type="compositionally biased region" description="Polar residues" evidence="1">
    <location>
        <begin position="54"/>
        <end position="67"/>
    </location>
</feature>
<feature type="compositionally biased region" description="Polar residues" evidence="1">
    <location>
        <begin position="83"/>
        <end position="98"/>
    </location>
</feature>
<evidence type="ECO:0000256" key="1">
    <source>
        <dbReference type="SAM" id="MobiDB-lite"/>
    </source>
</evidence>
<evidence type="ECO:0000313" key="2">
    <source>
        <dbReference type="EMBL" id="KAK5613476.1"/>
    </source>
</evidence>
<comment type="caution">
    <text evidence="2">The sequence shown here is derived from an EMBL/GenBank/DDBJ whole genome shotgun (WGS) entry which is preliminary data.</text>
</comment>